<name>A0A6A6UEF4_9PEZI</name>
<protein>
    <submittedName>
        <fullName evidence="1">Uncharacterized protein</fullName>
    </submittedName>
</protein>
<gene>
    <name evidence="1" type="ORF">BT63DRAFT_470947</name>
</gene>
<dbReference type="AlphaFoldDB" id="A0A6A6UEF4"/>
<organism evidence="1 2">
    <name type="scientific">Microthyrium microscopicum</name>
    <dbReference type="NCBI Taxonomy" id="703497"/>
    <lineage>
        <taxon>Eukaryota</taxon>
        <taxon>Fungi</taxon>
        <taxon>Dikarya</taxon>
        <taxon>Ascomycota</taxon>
        <taxon>Pezizomycotina</taxon>
        <taxon>Dothideomycetes</taxon>
        <taxon>Dothideomycetes incertae sedis</taxon>
        <taxon>Microthyriales</taxon>
        <taxon>Microthyriaceae</taxon>
        <taxon>Microthyrium</taxon>
    </lineage>
</organism>
<accession>A0A6A6UEF4</accession>
<dbReference type="EMBL" id="MU004235">
    <property type="protein sequence ID" value="KAF2669468.1"/>
    <property type="molecule type" value="Genomic_DNA"/>
</dbReference>
<proteinExistence type="predicted"/>
<evidence type="ECO:0000313" key="2">
    <source>
        <dbReference type="Proteomes" id="UP000799302"/>
    </source>
</evidence>
<sequence>MSRAEQLEKVSRFQRVKNYFKKIFTPKKSSTAKSTAVKAYPRRTKCAHRPPTRYPVNNLKVPRKLAHVHSGLDYSIRGSWCVAGPSQTRPRVAPAVNHSPVDVEYDADVQRVLHVRGPQDLSVKGPEVQCDPMEKVILDNTLIISRSPDLVYDAFPISSTSLRDSFSLVYSVEDDHTA</sequence>
<keyword evidence="2" id="KW-1185">Reference proteome</keyword>
<reference evidence="1" key="1">
    <citation type="journal article" date="2020" name="Stud. Mycol.">
        <title>101 Dothideomycetes genomes: a test case for predicting lifestyles and emergence of pathogens.</title>
        <authorList>
            <person name="Haridas S."/>
            <person name="Albert R."/>
            <person name="Binder M."/>
            <person name="Bloem J."/>
            <person name="Labutti K."/>
            <person name="Salamov A."/>
            <person name="Andreopoulos B."/>
            <person name="Baker S."/>
            <person name="Barry K."/>
            <person name="Bills G."/>
            <person name="Bluhm B."/>
            <person name="Cannon C."/>
            <person name="Castanera R."/>
            <person name="Culley D."/>
            <person name="Daum C."/>
            <person name="Ezra D."/>
            <person name="Gonzalez J."/>
            <person name="Henrissat B."/>
            <person name="Kuo A."/>
            <person name="Liang C."/>
            <person name="Lipzen A."/>
            <person name="Lutzoni F."/>
            <person name="Magnuson J."/>
            <person name="Mondo S."/>
            <person name="Nolan M."/>
            <person name="Ohm R."/>
            <person name="Pangilinan J."/>
            <person name="Park H.-J."/>
            <person name="Ramirez L."/>
            <person name="Alfaro M."/>
            <person name="Sun H."/>
            <person name="Tritt A."/>
            <person name="Yoshinaga Y."/>
            <person name="Zwiers L.-H."/>
            <person name="Turgeon B."/>
            <person name="Goodwin S."/>
            <person name="Spatafora J."/>
            <person name="Crous P."/>
            <person name="Grigoriev I."/>
        </authorList>
    </citation>
    <scope>NUCLEOTIDE SEQUENCE</scope>
    <source>
        <strain evidence="1">CBS 115976</strain>
    </source>
</reference>
<dbReference type="Proteomes" id="UP000799302">
    <property type="component" value="Unassembled WGS sequence"/>
</dbReference>
<evidence type="ECO:0000313" key="1">
    <source>
        <dbReference type="EMBL" id="KAF2669468.1"/>
    </source>
</evidence>